<proteinExistence type="inferred from homology"/>
<keyword evidence="4" id="KW-0488">Methylation</keyword>
<evidence type="ECO:0000256" key="4">
    <source>
        <dbReference type="ARBA" id="ARBA00022481"/>
    </source>
</evidence>
<dbReference type="SMART" id="SM00173">
    <property type="entry name" value="RAS"/>
    <property type="match status" value="1"/>
</dbReference>
<dbReference type="SMART" id="SM00174">
    <property type="entry name" value="RHO"/>
    <property type="match status" value="1"/>
</dbReference>
<dbReference type="PROSITE" id="PS51420">
    <property type="entry name" value="RHO"/>
    <property type="match status" value="1"/>
</dbReference>
<dbReference type="GO" id="GO:0007264">
    <property type="term" value="P:small GTPase-mediated signal transduction"/>
    <property type="evidence" value="ECO:0007669"/>
    <property type="project" value="InterPro"/>
</dbReference>
<evidence type="ECO:0000256" key="8">
    <source>
        <dbReference type="ARBA" id="ARBA00023288"/>
    </source>
</evidence>
<dbReference type="Proteomes" id="UP000038830">
    <property type="component" value="Unassembled WGS sequence"/>
</dbReference>
<dbReference type="PROSITE" id="PS51419">
    <property type="entry name" value="RAB"/>
    <property type="match status" value="1"/>
</dbReference>
<dbReference type="OrthoDB" id="4031310at2759"/>
<dbReference type="SMART" id="SM00175">
    <property type="entry name" value="RAB"/>
    <property type="match status" value="1"/>
</dbReference>
<comment type="subcellular location">
    <subcellularLocation>
        <location evidence="1">Cell membrane</location>
        <topology evidence="1">Lipid-anchor</topology>
        <orientation evidence="1">Cytoplasmic side</orientation>
    </subcellularLocation>
</comment>
<dbReference type="EMBL" id="KV453933">
    <property type="protein sequence ID" value="ODV72776.1"/>
    <property type="molecule type" value="Genomic_DNA"/>
</dbReference>
<evidence type="ECO:0000256" key="2">
    <source>
        <dbReference type="ARBA" id="ARBA00010142"/>
    </source>
</evidence>
<feature type="compositionally biased region" description="Polar residues" evidence="11">
    <location>
        <begin position="1"/>
        <end position="15"/>
    </location>
</feature>
<name>A0A0H5C2Y1_CYBJN</name>
<dbReference type="GeneID" id="30989717"/>
<dbReference type="InterPro" id="IPR027417">
    <property type="entry name" value="P-loop_NTPase"/>
</dbReference>
<evidence type="ECO:0000313" key="12">
    <source>
        <dbReference type="EMBL" id="CEP22203.1"/>
    </source>
</evidence>
<evidence type="ECO:0000256" key="1">
    <source>
        <dbReference type="ARBA" id="ARBA00004342"/>
    </source>
</evidence>
<evidence type="ECO:0000313" key="15">
    <source>
        <dbReference type="Proteomes" id="UP000094389"/>
    </source>
</evidence>
<keyword evidence="9" id="KW-0636">Prenylation</keyword>
<feature type="compositionally biased region" description="Low complexity" evidence="11">
    <location>
        <begin position="287"/>
        <end position="299"/>
    </location>
</feature>
<dbReference type="NCBIfam" id="TIGR00231">
    <property type="entry name" value="small_GTP"/>
    <property type="match status" value="1"/>
</dbReference>
<evidence type="ECO:0000313" key="14">
    <source>
        <dbReference type="Proteomes" id="UP000038830"/>
    </source>
</evidence>
<evidence type="ECO:0000313" key="13">
    <source>
        <dbReference type="EMBL" id="ODV72776.1"/>
    </source>
</evidence>
<dbReference type="STRING" id="983966.A0A0H5C2Y1"/>
<comment type="similarity">
    <text evidence="2">Belongs to the small GTPase superfamily. Rho family.</text>
</comment>
<evidence type="ECO:0000256" key="10">
    <source>
        <dbReference type="ARBA" id="ARBA00067969"/>
    </source>
</evidence>
<keyword evidence="3" id="KW-1003">Cell membrane</keyword>
<dbReference type="SMART" id="SM00176">
    <property type="entry name" value="RAN"/>
    <property type="match status" value="1"/>
</dbReference>
<evidence type="ECO:0000256" key="11">
    <source>
        <dbReference type="SAM" id="MobiDB-lite"/>
    </source>
</evidence>
<dbReference type="RefSeq" id="XP_020069815.1">
    <property type="nucleotide sequence ID" value="XM_020215321.1"/>
</dbReference>
<dbReference type="InterPro" id="IPR005225">
    <property type="entry name" value="Small_GTP-bd"/>
</dbReference>
<keyword evidence="6" id="KW-0342">GTP-binding</keyword>
<dbReference type="GO" id="GO:0005525">
    <property type="term" value="F:GTP binding"/>
    <property type="evidence" value="ECO:0007669"/>
    <property type="project" value="UniProtKB-KW"/>
</dbReference>
<dbReference type="PANTHER" id="PTHR24072">
    <property type="entry name" value="RHO FAMILY GTPASE"/>
    <property type="match status" value="1"/>
</dbReference>
<feature type="region of interest" description="Disordered" evidence="11">
    <location>
        <begin position="280"/>
        <end position="316"/>
    </location>
</feature>
<dbReference type="PRINTS" id="PR00449">
    <property type="entry name" value="RASTRNSFRMNG"/>
</dbReference>
<accession>A0A0H5C2Y1</accession>
<dbReference type="SUPFAM" id="SSF52540">
    <property type="entry name" value="P-loop containing nucleoside triphosphate hydrolases"/>
    <property type="match status" value="1"/>
</dbReference>
<evidence type="ECO:0000256" key="7">
    <source>
        <dbReference type="ARBA" id="ARBA00023136"/>
    </source>
</evidence>
<dbReference type="InterPro" id="IPR001806">
    <property type="entry name" value="Small_GTPase"/>
</dbReference>
<dbReference type="GO" id="GO:0005886">
    <property type="term" value="C:plasma membrane"/>
    <property type="evidence" value="ECO:0007669"/>
    <property type="project" value="UniProtKB-SubCell"/>
</dbReference>
<dbReference type="InterPro" id="IPR003578">
    <property type="entry name" value="Small_GTPase_Rho"/>
</dbReference>
<gene>
    <name evidence="12" type="primary">CRL1</name>
    <name evidence="12" type="ORF">BN1211_2488</name>
    <name evidence="13" type="ORF">CYBJADRAFT_168315</name>
</gene>
<keyword evidence="15" id="KW-1185">Reference proteome</keyword>
<accession>A0A1E4RZV2</accession>
<feature type="compositionally biased region" description="Basic residues" evidence="11">
    <location>
        <begin position="300"/>
        <end position="316"/>
    </location>
</feature>
<dbReference type="PROSITE" id="PS51421">
    <property type="entry name" value="RAS"/>
    <property type="match status" value="1"/>
</dbReference>
<dbReference type="Proteomes" id="UP000094389">
    <property type="component" value="Unassembled WGS sequence"/>
</dbReference>
<evidence type="ECO:0000256" key="3">
    <source>
        <dbReference type="ARBA" id="ARBA00022475"/>
    </source>
</evidence>
<sequence>MAGYSSPYQSSNGTRSPPVPPKHSDTGNFRVVSSFFDTPYDVAKKRQSQFMTPQFEHHQPLLDLDEIIDYVPLTTTTKASSDYKVKLVVVGDGGCGKTCLLISYARGEFPETYVPTIFENYISQVRGSHGKVVELSLWDTAGQEEYDRLRPLSYPDTNVVIICYSVNNKISLQNVREKWAPEVKMFCEDVPFILVGTKLDLLGNSSEEVDFEEAEALAKEIGAVKHLRCSAKTTKNIRKVFNTALAISQNDIEQPPQFRFGFKRMKDNFRQTFKSRDHDSQMYNEYSSKTTTTTSASGSRGKKKGLRSKGKKCVIL</sequence>
<reference evidence="13 15" key="3">
    <citation type="journal article" date="2016" name="Proc. Natl. Acad. Sci. U.S.A.">
        <title>Comparative genomics of biotechnologically important yeasts.</title>
        <authorList>
            <person name="Riley R."/>
            <person name="Haridas S."/>
            <person name="Wolfe K.H."/>
            <person name="Lopes M.R."/>
            <person name="Hittinger C.T."/>
            <person name="Goeker M."/>
            <person name="Salamov A.A."/>
            <person name="Wisecaver J.H."/>
            <person name="Long T.M."/>
            <person name="Calvey C.H."/>
            <person name="Aerts A.L."/>
            <person name="Barry K.W."/>
            <person name="Choi C."/>
            <person name="Clum A."/>
            <person name="Coughlan A.Y."/>
            <person name="Deshpande S."/>
            <person name="Douglass A.P."/>
            <person name="Hanson S.J."/>
            <person name="Klenk H.-P."/>
            <person name="LaButti K.M."/>
            <person name="Lapidus A."/>
            <person name="Lindquist E.A."/>
            <person name="Lipzen A.M."/>
            <person name="Meier-Kolthoff J.P."/>
            <person name="Ohm R.A."/>
            <person name="Otillar R.P."/>
            <person name="Pangilinan J.L."/>
            <person name="Peng Y."/>
            <person name="Rokas A."/>
            <person name="Rosa C.A."/>
            <person name="Scheuner C."/>
            <person name="Sibirny A.A."/>
            <person name="Slot J.C."/>
            <person name="Stielow J.B."/>
            <person name="Sun H."/>
            <person name="Kurtzman C.P."/>
            <person name="Blackwell M."/>
            <person name="Grigoriev I.V."/>
            <person name="Jeffries T.W."/>
        </authorList>
    </citation>
    <scope>NUCLEOTIDE SEQUENCE [LARGE SCALE GENOMIC DNA]</scope>
    <source>
        <strain evidence="15">ATCC 18201 / CBS 1600 / BCRC 20928 / JCM 3617 / NBRC 0987 / NRRL Y-1542</strain>
        <strain evidence="13">NRRL Y-1542</strain>
    </source>
</reference>
<evidence type="ECO:0000256" key="9">
    <source>
        <dbReference type="ARBA" id="ARBA00023289"/>
    </source>
</evidence>
<evidence type="ECO:0000256" key="5">
    <source>
        <dbReference type="ARBA" id="ARBA00022741"/>
    </source>
</evidence>
<reference evidence="12" key="1">
    <citation type="submission" date="2014-12" db="EMBL/GenBank/DDBJ databases">
        <authorList>
            <person name="Jaenicke S."/>
        </authorList>
    </citation>
    <scope>NUCLEOTIDE SEQUENCE [LARGE SCALE GENOMIC DNA]</scope>
    <source>
        <strain evidence="12">CBS1600</strain>
    </source>
</reference>
<dbReference type="Gene3D" id="3.40.50.300">
    <property type="entry name" value="P-loop containing nucleotide triphosphate hydrolases"/>
    <property type="match status" value="1"/>
</dbReference>
<reference evidence="14" key="2">
    <citation type="journal article" date="2015" name="J. Biotechnol.">
        <title>The structure of the Cyberlindnera jadinii genome and its relation to Candida utilis analyzed by the occurrence of single nucleotide polymorphisms.</title>
        <authorList>
            <person name="Rupp O."/>
            <person name="Brinkrolf K."/>
            <person name="Buerth C."/>
            <person name="Kunigo M."/>
            <person name="Schneider J."/>
            <person name="Jaenicke S."/>
            <person name="Goesmann A."/>
            <person name="Puehler A."/>
            <person name="Jaeger K.-E."/>
            <person name="Ernst J.F."/>
        </authorList>
    </citation>
    <scope>NUCLEOTIDE SEQUENCE [LARGE SCALE GENOMIC DNA]</scope>
    <source>
        <strain evidence="14">ATCC 18201 / CBS 1600 / BCRC 20928 / JCM 3617 / NBRC 0987 / NRRL Y-1542</strain>
    </source>
</reference>
<dbReference type="Pfam" id="PF00071">
    <property type="entry name" value="Ras"/>
    <property type="match status" value="1"/>
</dbReference>
<keyword evidence="5" id="KW-0547">Nucleotide-binding</keyword>
<keyword evidence="8" id="KW-0449">Lipoprotein</keyword>
<keyword evidence="7" id="KW-0472">Membrane</keyword>
<dbReference type="FunFam" id="3.40.50.300:FF:000983">
    <property type="entry name" value="Rho family GTPase"/>
    <property type="match status" value="1"/>
</dbReference>
<dbReference type="EMBL" id="CDQK01000003">
    <property type="protein sequence ID" value="CEP22203.1"/>
    <property type="molecule type" value="Genomic_DNA"/>
</dbReference>
<feature type="region of interest" description="Disordered" evidence="11">
    <location>
        <begin position="1"/>
        <end position="24"/>
    </location>
</feature>
<organism evidence="12 14">
    <name type="scientific">Cyberlindnera jadinii (strain ATCC 18201 / CBS 1600 / BCRC 20928 / JCM 3617 / NBRC 0987 / NRRL Y-1542)</name>
    <name type="common">Torula yeast</name>
    <name type="synonym">Candida utilis</name>
    <dbReference type="NCBI Taxonomy" id="983966"/>
    <lineage>
        <taxon>Eukaryota</taxon>
        <taxon>Fungi</taxon>
        <taxon>Dikarya</taxon>
        <taxon>Ascomycota</taxon>
        <taxon>Saccharomycotina</taxon>
        <taxon>Saccharomycetes</taxon>
        <taxon>Phaffomycetales</taxon>
        <taxon>Phaffomycetaceae</taxon>
        <taxon>Cyberlindnera</taxon>
    </lineage>
</organism>
<dbReference type="GO" id="GO:0003924">
    <property type="term" value="F:GTPase activity"/>
    <property type="evidence" value="ECO:0007669"/>
    <property type="project" value="InterPro"/>
</dbReference>
<dbReference type="OMA" id="NSEYDMS"/>
<evidence type="ECO:0000256" key="6">
    <source>
        <dbReference type="ARBA" id="ARBA00023134"/>
    </source>
</evidence>
<protein>
    <recommendedName>
        <fullName evidence="10">GTP-binding protein RHO4</fullName>
    </recommendedName>
</protein>
<dbReference type="AlphaFoldDB" id="A0A0H5C2Y1"/>